<keyword evidence="2" id="KW-0815">Transposition</keyword>
<evidence type="ECO:0000313" key="8">
    <source>
        <dbReference type="EMBL" id="HGW60085.1"/>
    </source>
</evidence>
<dbReference type="GO" id="GO:0006310">
    <property type="term" value="P:DNA recombination"/>
    <property type="evidence" value="ECO:0007669"/>
    <property type="project" value="UniProtKB-KW"/>
</dbReference>
<evidence type="ECO:0000256" key="1">
    <source>
        <dbReference type="ARBA" id="ARBA00008761"/>
    </source>
</evidence>
<dbReference type="AlphaFoldDB" id="A0A7C4U284"/>
<gene>
    <name evidence="8" type="ORF">ENV82_01405</name>
</gene>
<sequence>MNVEKNEAIKTSLKETKERRKTQTPAVYEMKLQNLTDKDIETLERLFLEAKWLRNYVVSDIANRLNKDTWKVKEVEIKVKDKFEKREITHLGSQIKQEIVNRVGDDLKALHNSKAKGNKVGTLKFKSEVNSIPLKQYGNTYGLDFKHNRVHIQTIKKKFRVLGLHQILDDVEFAKGELIRKPSGYYLYVTVYLNERPTTGRTKKGTAKEKKAEHFNKPLGIDFGIKNELTLSNGIQFQFEVKESKKLKLLQKKLSKKQGFKKGERKSKNFFKTLNKIRREYERLFNIRKDIENRIFAFIRLYERVYTQDDNIKGWHSGLFGKQIQSTSIGRIKARLSNNLETLVLVDRFLPTTQTCSHCLHKQRISLSDRVFKCESCGFEIDRDINSARDMVLLGKNSPKNLPVDCWEVTPPEREASARILESNPYIRVSYTSVNEEAPSFN</sequence>
<evidence type="ECO:0000256" key="2">
    <source>
        <dbReference type="ARBA" id="ARBA00022578"/>
    </source>
</evidence>
<feature type="domain" description="Cas12f1-like TNB" evidence="7">
    <location>
        <begin position="342"/>
        <end position="389"/>
    </location>
</feature>
<feature type="domain" description="Probable transposase IS891/IS1136/IS1341" evidence="6">
    <location>
        <begin position="210"/>
        <end position="294"/>
    </location>
</feature>
<organism evidence="8">
    <name type="scientific">Caldisericum exile</name>
    <dbReference type="NCBI Taxonomy" id="693075"/>
    <lineage>
        <taxon>Bacteria</taxon>
        <taxon>Pseudomonadati</taxon>
        <taxon>Caldisericota/Cryosericota group</taxon>
        <taxon>Caldisericota</taxon>
        <taxon>Caldisericia</taxon>
        <taxon>Caldisericales</taxon>
        <taxon>Caldisericaceae</taxon>
        <taxon>Caldisericum</taxon>
    </lineage>
</organism>
<accession>A0A7C4U284</accession>
<dbReference type="EMBL" id="DTHV01000041">
    <property type="protein sequence ID" value="HGW60085.1"/>
    <property type="molecule type" value="Genomic_DNA"/>
</dbReference>
<dbReference type="Pfam" id="PF01385">
    <property type="entry name" value="OrfB_IS605"/>
    <property type="match status" value="1"/>
</dbReference>
<keyword evidence="3" id="KW-0238">DNA-binding</keyword>
<comment type="caution">
    <text evidence="8">The sequence shown here is derived from an EMBL/GenBank/DDBJ whole genome shotgun (WGS) entry which is preliminary data.</text>
</comment>
<dbReference type="InterPro" id="IPR010095">
    <property type="entry name" value="Cas12f1-like_TNB"/>
</dbReference>
<reference evidence="8" key="1">
    <citation type="journal article" date="2020" name="mSystems">
        <title>Genome- and Community-Level Interaction Insights into Carbon Utilization and Element Cycling Functions of Hydrothermarchaeota in Hydrothermal Sediment.</title>
        <authorList>
            <person name="Zhou Z."/>
            <person name="Liu Y."/>
            <person name="Xu W."/>
            <person name="Pan J."/>
            <person name="Luo Z.H."/>
            <person name="Li M."/>
        </authorList>
    </citation>
    <scope>NUCLEOTIDE SEQUENCE [LARGE SCALE GENOMIC DNA]</scope>
    <source>
        <strain evidence="8">SpSt-794</strain>
    </source>
</reference>
<feature type="region of interest" description="Disordered" evidence="5">
    <location>
        <begin position="1"/>
        <end position="22"/>
    </location>
</feature>
<evidence type="ECO:0000256" key="5">
    <source>
        <dbReference type="SAM" id="MobiDB-lite"/>
    </source>
</evidence>
<feature type="compositionally biased region" description="Basic and acidic residues" evidence="5">
    <location>
        <begin position="1"/>
        <end position="18"/>
    </location>
</feature>
<dbReference type="GO" id="GO:0003677">
    <property type="term" value="F:DNA binding"/>
    <property type="evidence" value="ECO:0007669"/>
    <property type="project" value="UniProtKB-KW"/>
</dbReference>
<proteinExistence type="inferred from homology"/>
<comment type="similarity">
    <text evidence="1">In the C-terminal section; belongs to the transposase 35 family.</text>
</comment>
<dbReference type="GO" id="GO:0032196">
    <property type="term" value="P:transposition"/>
    <property type="evidence" value="ECO:0007669"/>
    <property type="project" value="UniProtKB-KW"/>
</dbReference>
<dbReference type="InterPro" id="IPR001959">
    <property type="entry name" value="Transposase"/>
</dbReference>
<evidence type="ECO:0000256" key="4">
    <source>
        <dbReference type="ARBA" id="ARBA00023172"/>
    </source>
</evidence>
<evidence type="ECO:0000256" key="3">
    <source>
        <dbReference type="ARBA" id="ARBA00023125"/>
    </source>
</evidence>
<name>A0A7C4U284_9BACT</name>
<dbReference type="NCBIfam" id="NF040570">
    <property type="entry name" value="guided_TnpB"/>
    <property type="match status" value="1"/>
</dbReference>
<dbReference type="Pfam" id="PF07282">
    <property type="entry name" value="Cas12f1-like_TNB"/>
    <property type="match status" value="1"/>
</dbReference>
<evidence type="ECO:0000259" key="7">
    <source>
        <dbReference type="Pfam" id="PF07282"/>
    </source>
</evidence>
<evidence type="ECO:0000259" key="6">
    <source>
        <dbReference type="Pfam" id="PF01385"/>
    </source>
</evidence>
<keyword evidence="4" id="KW-0233">DNA recombination</keyword>
<protein>
    <submittedName>
        <fullName evidence="8">Transposase</fullName>
    </submittedName>
</protein>